<sequence>MDPMKIIILGGFLGSGKTTVLMQFGKYLIRRAGTEDKTSTDTPVVILENEISEAGVDNQLLSSANFTVQNIFAGCICCTSTASLCESVKQIENTWNPEFLLIEATGMAYPDNIRDVLREEAGKQASILALADAKRWKRVVRAMPQFVISQLKDADVILVNKKDLVSPEEMETVQKEVAGYHPGAEVIPVCAVEGHTDAFWEKVLQALRFEQTEL</sequence>
<protein>
    <submittedName>
        <fullName evidence="2">GTP-binding protein</fullName>
    </submittedName>
</protein>
<dbReference type="PANTHER" id="PTHR13748:SF62">
    <property type="entry name" value="COBW DOMAIN-CONTAINING PROTEIN"/>
    <property type="match status" value="1"/>
</dbReference>
<accession>A0A7X2TNN2</accession>
<name>A0A7X2TNN2_9FIRM</name>
<dbReference type="InterPro" id="IPR003495">
    <property type="entry name" value="CobW/HypB/UreG_nucleotide-bd"/>
</dbReference>
<dbReference type="SUPFAM" id="SSF52540">
    <property type="entry name" value="P-loop containing nucleoside triphosphate hydrolases"/>
    <property type="match status" value="1"/>
</dbReference>
<gene>
    <name evidence="2" type="ORF">FYJ60_05315</name>
</gene>
<reference evidence="2 3" key="1">
    <citation type="submission" date="2019-08" db="EMBL/GenBank/DDBJ databases">
        <title>In-depth cultivation of the pig gut microbiome towards novel bacterial diversity and tailored functional studies.</title>
        <authorList>
            <person name="Wylensek D."/>
            <person name="Hitch T.C.A."/>
            <person name="Clavel T."/>
        </authorList>
    </citation>
    <scope>NUCLEOTIDE SEQUENCE [LARGE SCALE GENOMIC DNA]</scope>
    <source>
        <strain evidence="2 3">Oil+RF-744-WCA-WT-13</strain>
    </source>
</reference>
<dbReference type="Pfam" id="PF02492">
    <property type="entry name" value="cobW"/>
    <property type="match status" value="1"/>
</dbReference>
<evidence type="ECO:0000313" key="2">
    <source>
        <dbReference type="EMBL" id="MST81730.1"/>
    </source>
</evidence>
<dbReference type="InterPro" id="IPR051316">
    <property type="entry name" value="Zinc-reg_GTPase_activator"/>
</dbReference>
<dbReference type="AlphaFoldDB" id="A0A7X2TNN2"/>
<comment type="caution">
    <text evidence="2">The sequence shown here is derived from an EMBL/GenBank/DDBJ whole genome shotgun (WGS) entry which is preliminary data.</text>
</comment>
<evidence type="ECO:0000313" key="3">
    <source>
        <dbReference type="Proteomes" id="UP000466864"/>
    </source>
</evidence>
<dbReference type="PANTHER" id="PTHR13748">
    <property type="entry name" value="COBW-RELATED"/>
    <property type="match status" value="1"/>
</dbReference>
<dbReference type="Gene3D" id="3.40.50.300">
    <property type="entry name" value="P-loop containing nucleotide triphosphate hydrolases"/>
    <property type="match status" value="1"/>
</dbReference>
<dbReference type="InterPro" id="IPR027417">
    <property type="entry name" value="P-loop_NTPase"/>
</dbReference>
<feature type="domain" description="CobW/HypB/UreG nucleotide-binding" evidence="1">
    <location>
        <begin position="6"/>
        <end position="187"/>
    </location>
</feature>
<keyword evidence="3" id="KW-1185">Reference proteome</keyword>
<dbReference type="Proteomes" id="UP000466864">
    <property type="component" value="Unassembled WGS sequence"/>
</dbReference>
<dbReference type="GO" id="GO:0005737">
    <property type="term" value="C:cytoplasm"/>
    <property type="evidence" value="ECO:0007669"/>
    <property type="project" value="TreeGrafter"/>
</dbReference>
<proteinExistence type="predicted"/>
<dbReference type="EMBL" id="VUMV01000003">
    <property type="protein sequence ID" value="MST81730.1"/>
    <property type="molecule type" value="Genomic_DNA"/>
</dbReference>
<organism evidence="2 3">
    <name type="scientific">Bilifractor porci</name>
    <dbReference type="NCBI Taxonomy" id="2606636"/>
    <lineage>
        <taxon>Bacteria</taxon>
        <taxon>Bacillati</taxon>
        <taxon>Bacillota</taxon>
        <taxon>Clostridia</taxon>
        <taxon>Lachnospirales</taxon>
        <taxon>Lachnospiraceae</taxon>
        <taxon>Bilifractor</taxon>
    </lineage>
</organism>
<evidence type="ECO:0000259" key="1">
    <source>
        <dbReference type="Pfam" id="PF02492"/>
    </source>
</evidence>